<dbReference type="InterPro" id="IPR001611">
    <property type="entry name" value="Leu-rich_rpt"/>
</dbReference>
<dbReference type="PROSITE" id="PS51450">
    <property type="entry name" value="LRR"/>
    <property type="match status" value="3"/>
</dbReference>
<keyword evidence="5" id="KW-1185">Reference proteome</keyword>
<evidence type="ECO:0000259" key="3">
    <source>
        <dbReference type="Pfam" id="PF23598"/>
    </source>
</evidence>
<dbReference type="PANTHER" id="PTHR48051">
    <property type="match status" value="1"/>
</dbReference>
<reference evidence="4" key="2">
    <citation type="submission" date="2020-09" db="EMBL/GenBank/DDBJ databases">
        <authorList>
            <person name="Sun Q."/>
            <person name="Zhou Y."/>
        </authorList>
    </citation>
    <scope>NUCLEOTIDE SEQUENCE</scope>
    <source>
        <strain evidence="4">CGMCC 1.15966</strain>
    </source>
</reference>
<dbReference type="InterPro" id="IPR032675">
    <property type="entry name" value="LRR_dom_sf"/>
</dbReference>
<evidence type="ECO:0000313" key="4">
    <source>
        <dbReference type="EMBL" id="GGE12169.1"/>
    </source>
</evidence>
<dbReference type="Pfam" id="PF23598">
    <property type="entry name" value="LRR_14"/>
    <property type="match status" value="1"/>
</dbReference>
<evidence type="ECO:0000256" key="2">
    <source>
        <dbReference type="ARBA" id="ARBA00022737"/>
    </source>
</evidence>
<dbReference type="Pfam" id="PF00560">
    <property type="entry name" value="LRR_1"/>
    <property type="match status" value="2"/>
</dbReference>
<dbReference type="SUPFAM" id="SSF52058">
    <property type="entry name" value="L domain-like"/>
    <property type="match status" value="1"/>
</dbReference>
<accession>A0A8H9FYS8</accession>
<keyword evidence="1" id="KW-0433">Leucine-rich repeat</keyword>
<dbReference type="PANTHER" id="PTHR48051:SF1">
    <property type="entry name" value="RAS SUPPRESSOR PROTEIN 1"/>
    <property type="match status" value="1"/>
</dbReference>
<dbReference type="Proteomes" id="UP000614460">
    <property type="component" value="Unassembled WGS sequence"/>
</dbReference>
<gene>
    <name evidence="4" type="ORF">GCM10011516_07450</name>
</gene>
<dbReference type="EMBL" id="BMKM01000001">
    <property type="protein sequence ID" value="GGE12169.1"/>
    <property type="molecule type" value="Genomic_DNA"/>
</dbReference>
<dbReference type="AlphaFoldDB" id="A0A8H9FYS8"/>
<dbReference type="InterPro" id="IPR003591">
    <property type="entry name" value="Leu-rich_rpt_typical-subtyp"/>
</dbReference>
<keyword evidence="2" id="KW-0677">Repeat</keyword>
<feature type="domain" description="Disease resistance R13L4/SHOC-2-like LRR" evidence="3">
    <location>
        <begin position="6"/>
        <end position="174"/>
    </location>
</feature>
<dbReference type="GO" id="GO:0005737">
    <property type="term" value="C:cytoplasm"/>
    <property type="evidence" value="ECO:0007669"/>
    <property type="project" value="TreeGrafter"/>
</dbReference>
<organism evidence="4 5">
    <name type="scientific">Sphingobacterium cellulitidis</name>
    <dbReference type="NCBI Taxonomy" id="1768011"/>
    <lineage>
        <taxon>Bacteria</taxon>
        <taxon>Pseudomonadati</taxon>
        <taxon>Bacteroidota</taxon>
        <taxon>Sphingobacteriia</taxon>
        <taxon>Sphingobacteriales</taxon>
        <taxon>Sphingobacteriaceae</taxon>
        <taxon>Sphingobacterium</taxon>
    </lineage>
</organism>
<name>A0A8H9FYS8_9SPHI</name>
<reference evidence="4" key="1">
    <citation type="journal article" date="2014" name="Int. J. Syst. Evol. Microbiol.">
        <title>Complete genome sequence of Corynebacterium casei LMG S-19264T (=DSM 44701T), isolated from a smear-ripened cheese.</title>
        <authorList>
            <consortium name="US DOE Joint Genome Institute (JGI-PGF)"/>
            <person name="Walter F."/>
            <person name="Albersmeier A."/>
            <person name="Kalinowski J."/>
            <person name="Ruckert C."/>
        </authorList>
    </citation>
    <scope>NUCLEOTIDE SEQUENCE</scope>
    <source>
        <strain evidence="4">CGMCC 1.15966</strain>
    </source>
</reference>
<proteinExistence type="predicted"/>
<sequence length="295" mass="33702">MVEEINLGGNQIYELPDWMFELRNLKKLKISLNDLEDVPAAIAKATQLEELAFDSPVKKPLPKELGSLTKLKKLVVHEKIYGFPKELFELKNLEEIELNAPLIKTIPEDFKSLPKLKSFTLMQLWLSEKQVVLDVENILEILSKSSSLERLNLSDSMIKAIPKTITSLTGLKELILSTNQISTLPEQLFELKDLRVLDLSMNKIKEVPKGFEKLEKLQTLLLNANYSPKIQLQNLFKHSLKNLQKLDISSCETKIDIPETIIEFSSLKELDLDNNQIKHLPDAILNIALFNGYEI</sequence>
<protein>
    <recommendedName>
        <fullName evidence="3">Disease resistance R13L4/SHOC-2-like LRR domain-containing protein</fullName>
    </recommendedName>
</protein>
<comment type="caution">
    <text evidence="4">The sequence shown here is derived from an EMBL/GenBank/DDBJ whole genome shotgun (WGS) entry which is preliminary data.</text>
</comment>
<dbReference type="InterPro" id="IPR055414">
    <property type="entry name" value="LRR_R13L4/SHOC2-like"/>
</dbReference>
<evidence type="ECO:0000256" key="1">
    <source>
        <dbReference type="ARBA" id="ARBA00022614"/>
    </source>
</evidence>
<dbReference type="InterPro" id="IPR050216">
    <property type="entry name" value="LRR_domain-containing"/>
</dbReference>
<dbReference type="SMART" id="SM00369">
    <property type="entry name" value="LRR_TYP"/>
    <property type="match status" value="5"/>
</dbReference>
<evidence type="ECO:0000313" key="5">
    <source>
        <dbReference type="Proteomes" id="UP000614460"/>
    </source>
</evidence>
<dbReference type="Gene3D" id="3.80.10.10">
    <property type="entry name" value="Ribonuclease Inhibitor"/>
    <property type="match status" value="2"/>
</dbReference>